<feature type="region of interest" description="Disordered" evidence="1">
    <location>
        <begin position="44"/>
        <end position="91"/>
    </location>
</feature>
<keyword evidence="3" id="KW-1185">Reference proteome</keyword>
<evidence type="ECO:0000256" key="1">
    <source>
        <dbReference type="SAM" id="MobiDB-lite"/>
    </source>
</evidence>
<gene>
    <name evidence="2" type="ORF">NDU88_001120</name>
</gene>
<sequence length="91" mass="9725">MLRPAYCVGRCYREWPLASENRWCVRAPPSSAVAQVMKRGSRERCIAPEQSRRGAGSGAWLALGGPPAAPGATAGTTSHAGVLMDRRDVTE</sequence>
<name>A0AAV7L8K0_PLEWA</name>
<protein>
    <submittedName>
        <fullName evidence="2">Uncharacterized protein</fullName>
    </submittedName>
</protein>
<evidence type="ECO:0000313" key="2">
    <source>
        <dbReference type="EMBL" id="KAJ1087961.1"/>
    </source>
</evidence>
<organism evidence="2 3">
    <name type="scientific">Pleurodeles waltl</name>
    <name type="common">Iberian ribbed newt</name>
    <dbReference type="NCBI Taxonomy" id="8319"/>
    <lineage>
        <taxon>Eukaryota</taxon>
        <taxon>Metazoa</taxon>
        <taxon>Chordata</taxon>
        <taxon>Craniata</taxon>
        <taxon>Vertebrata</taxon>
        <taxon>Euteleostomi</taxon>
        <taxon>Amphibia</taxon>
        <taxon>Batrachia</taxon>
        <taxon>Caudata</taxon>
        <taxon>Salamandroidea</taxon>
        <taxon>Salamandridae</taxon>
        <taxon>Pleurodelinae</taxon>
        <taxon>Pleurodeles</taxon>
    </lineage>
</organism>
<dbReference type="Proteomes" id="UP001066276">
    <property type="component" value="Chromosome 11"/>
</dbReference>
<comment type="caution">
    <text evidence="2">The sequence shown here is derived from an EMBL/GenBank/DDBJ whole genome shotgun (WGS) entry which is preliminary data.</text>
</comment>
<reference evidence="2" key="1">
    <citation type="journal article" date="2022" name="bioRxiv">
        <title>Sequencing and chromosome-scale assembly of the giantPleurodeles waltlgenome.</title>
        <authorList>
            <person name="Brown T."/>
            <person name="Elewa A."/>
            <person name="Iarovenko S."/>
            <person name="Subramanian E."/>
            <person name="Araus A.J."/>
            <person name="Petzold A."/>
            <person name="Susuki M."/>
            <person name="Suzuki K.-i.T."/>
            <person name="Hayashi T."/>
            <person name="Toyoda A."/>
            <person name="Oliveira C."/>
            <person name="Osipova E."/>
            <person name="Leigh N.D."/>
            <person name="Simon A."/>
            <person name="Yun M.H."/>
        </authorList>
    </citation>
    <scope>NUCLEOTIDE SEQUENCE</scope>
    <source>
        <strain evidence="2">20211129_DDA</strain>
        <tissue evidence="2">Liver</tissue>
    </source>
</reference>
<proteinExistence type="predicted"/>
<dbReference type="EMBL" id="JANPWB010000015">
    <property type="protein sequence ID" value="KAJ1087961.1"/>
    <property type="molecule type" value="Genomic_DNA"/>
</dbReference>
<dbReference type="AlphaFoldDB" id="A0AAV7L8K0"/>
<accession>A0AAV7L8K0</accession>
<evidence type="ECO:0000313" key="3">
    <source>
        <dbReference type="Proteomes" id="UP001066276"/>
    </source>
</evidence>
<feature type="compositionally biased region" description="Low complexity" evidence="1">
    <location>
        <begin position="58"/>
        <end position="81"/>
    </location>
</feature>